<dbReference type="InterPro" id="IPR004218">
    <property type="entry name" value="GSHS_ATP-bd"/>
</dbReference>
<evidence type="ECO:0000256" key="7">
    <source>
        <dbReference type="ARBA" id="ARBA00022840"/>
    </source>
</evidence>
<evidence type="ECO:0000256" key="10">
    <source>
        <dbReference type="HAMAP-Rule" id="MF_00162"/>
    </source>
</evidence>
<dbReference type="InterPro" id="IPR016185">
    <property type="entry name" value="PreATP-grasp_dom_sf"/>
</dbReference>
<dbReference type="HAMAP" id="MF_00162">
    <property type="entry name" value="GSH_S"/>
    <property type="match status" value="1"/>
</dbReference>
<gene>
    <name evidence="10" type="primary">gshB</name>
    <name evidence="12" type="ORF">EV665_10867</name>
</gene>
<dbReference type="Gene3D" id="3.40.50.20">
    <property type="match status" value="1"/>
</dbReference>
<dbReference type="Proteomes" id="UP000295351">
    <property type="component" value="Unassembled WGS sequence"/>
</dbReference>
<sequence length="349" mass="37656">MRIAFFVNSIADETPQFTTTTLALAALNRGHEICYVTPGDFVLRADDSLAVRGLVLPSSGYKKPETLHKDLQGENTETRIFDVAEIDVLFLRNDPSLDVTDRPWAAHAGALFGRLAALRGTLVVNDPAGLAKAQNKLYLQDFPPSVRPATLVSKSIEEIRGFIAGQKKKGAIIKPLQGSGGKNVFKVASADDQNLNQIFEAVSGEGYLIAQSFMPEASEGDVRFFVMNGRPLMRDGKYAAFRRVPAKGEIRSNVHVGGGPAPVEVTPAMLAVVEAVRPKLVEDGMFLVGLDIVGDKILEINVFTPGGLGNLAQLYETNFSDTVIAALEEKIAMRAAYGGRLDNSRLATL</sequence>
<dbReference type="GO" id="GO:0005737">
    <property type="term" value="C:cytoplasm"/>
    <property type="evidence" value="ECO:0007669"/>
    <property type="project" value="TreeGrafter"/>
</dbReference>
<dbReference type="Gene3D" id="3.30.470.20">
    <property type="entry name" value="ATP-grasp fold, B domain"/>
    <property type="match status" value="1"/>
</dbReference>
<dbReference type="InterPro" id="IPR006284">
    <property type="entry name" value="Glut_synth_pro"/>
</dbReference>
<comment type="caution">
    <text evidence="12">The sequence shown here is derived from an EMBL/GenBank/DDBJ whole genome shotgun (WGS) entry which is preliminary data.</text>
</comment>
<dbReference type="Gene3D" id="3.30.1490.20">
    <property type="entry name" value="ATP-grasp fold, A domain"/>
    <property type="match status" value="1"/>
</dbReference>
<dbReference type="EC" id="6.3.2.3" evidence="10"/>
<dbReference type="PANTHER" id="PTHR21621">
    <property type="entry name" value="RIBOSOMAL PROTEIN S6 MODIFICATION PROTEIN"/>
    <property type="match status" value="1"/>
</dbReference>
<dbReference type="InterPro" id="IPR011761">
    <property type="entry name" value="ATP-grasp"/>
</dbReference>
<dbReference type="GO" id="GO:0005524">
    <property type="term" value="F:ATP binding"/>
    <property type="evidence" value="ECO:0007669"/>
    <property type="project" value="UniProtKB-UniRule"/>
</dbReference>
<accession>A0A4R2CU23</accession>
<dbReference type="InterPro" id="IPR004215">
    <property type="entry name" value="GSHS_N"/>
</dbReference>
<keyword evidence="5" id="KW-0479">Metal-binding</keyword>
<evidence type="ECO:0000256" key="2">
    <source>
        <dbReference type="ARBA" id="ARBA00001946"/>
    </source>
</evidence>
<keyword evidence="4 10" id="KW-0317">Glutathione biosynthesis</keyword>
<protein>
    <recommendedName>
        <fullName evidence="10">Glutathione synthetase</fullName>
        <ecNumber evidence="10">6.3.2.3</ecNumber>
    </recommendedName>
    <alternativeName>
        <fullName evidence="10">GSH synthetase</fullName>
        <shortName evidence="10">GSH-S</shortName>
        <shortName evidence="10">GSHase</shortName>
    </alternativeName>
    <alternativeName>
        <fullName evidence="10">Glutathione synthase</fullName>
    </alternativeName>
</protein>
<dbReference type="SUPFAM" id="SSF52440">
    <property type="entry name" value="PreATP-grasp domain"/>
    <property type="match status" value="1"/>
</dbReference>
<comment type="cofactor">
    <cofactor evidence="2">
        <name>Mg(2+)</name>
        <dbReference type="ChEBI" id="CHEBI:18420"/>
    </cofactor>
</comment>
<evidence type="ECO:0000256" key="9">
    <source>
        <dbReference type="ARBA" id="ARBA00023211"/>
    </source>
</evidence>
<evidence type="ECO:0000256" key="1">
    <source>
        <dbReference type="ARBA" id="ARBA00001936"/>
    </source>
</evidence>
<keyword evidence="8" id="KW-0460">Magnesium</keyword>
<dbReference type="PANTHER" id="PTHR21621:SF4">
    <property type="entry name" value="GLUTATHIONE SYNTHETASE"/>
    <property type="match status" value="1"/>
</dbReference>
<name>A0A4R2CU23_SHIGR</name>
<evidence type="ECO:0000259" key="11">
    <source>
        <dbReference type="PROSITE" id="PS50975"/>
    </source>
</evidence>
<dbReference type="NCBIfam" id="NF009110">
    <property type="entry name" value="PRK12458.1"/>
    <property type="match status" value="1"/>
</dbReference>
<keyword evidence="6 10" id="KW-0547">Nucleotide-binding</keyword>
<proteinExistence type="inferred from homology"/>
<dbReference type="RefSeq" id="WP_064333527.1">
    <property type="nucleotide sequence ID" value="NZ_BAABEI010000003.1"/>
</dbReference>
<reference evidence="12 13" key="1">
    <citation type="submission" date="2019-03" db="EMBL/GenBank/DDBJ databases">
        <title>Genomic Encyclopedia of Type Strains, Phase IV (KMG-IV): sequencing the most valuable type-strain genomes for metagenomic binning, comparative biology and taxonomic classification.</title>
        <authorList>
            <person name="Goeker M."/>
        </authorList>
    </citation>
    <scope>NUCLEOTIDE SEQUENCE [LARGE SCALE GENOMIC DNA]</scope>
    <source>
        <strain evidence="12 13">DSM 18401</strain>
    </source>
</reference>
<comment type="cofactor">
    <cofactor evidence="1">
        <name>Mn(2+)</name>
        <dbReference type="ChEBI" id="CHEBI:29035"/>
    </cofactor>
</comment>
<dbReference type="EMBL" id="SLVX01000008">
    <property type="protein sequence ID" value="TCN44928.1"/>
    <property type="molecule type" value="Genomic_DNA"/>
</dbReference>
<comment type="similarity">
    <text evidence="10">Belongs to the prokaryotic GSH synthase family.</text>
</comment>
<evidence type="ECO:0000256" key="6">
    <source>
        <dbReference type="ARBA" id="ARBA00022741"/>
    </source>
</evidence>
<feature type="domain" description="ATP-grasp" evidence="11">
    <location>
        <begin position="136"/>
        <end position="328"/>
    </location>
</feature>
<evidence type="ECO:0000313" key="13">
    <source>
        <dbReference type="Proteomes" id="UP000295351"/>
    </source>
</evidence>
<comment type="pathway">
    <text evidence="10">Sulfur metabolism; glutathione biosynthesis; glutathione from L-cysteine and L-glutamate: step 2/2.</text>
</comment>
<evidence type="ECO:0000256" key="5">
    <source>
        <dbReference type="ARBA" id="ARBA00022723"/>
    </source>
</evidence>
<evidence type="ECO:0000256" key="8">
    <source>
        <dbReference type="ARBA" id="ARBA00022842"/>
    </source>
</evidence>
<organism evidence="12 13">
    <name type="scientific">Shinella granuli</name>
    <dbReference type="NCBI Taxonomy" id="323621"/>
    <lineage>
        <taxon>Bacteria</taxon>
        <taxon>Pseudomonadati</taxon>
        <taxon>Pseudomonadota</taxon>
        <taxon>Alphaproteobacteria</taxon>
        <taxon>Hyphomicrobiales</taxon>
        <taxon>Rhizobiaceae</taxon>
        <taxon>Shinella</taxon>
    </lineage>
</organism>
<dbReference type="InterPro" id="IPR013815">
    <property type="entry name" value="ATP_grasp_subdomain_1"/>
</dbReference>
<dbReference type="Pfam" id="PF02955">
    <property type="entry name" value="GSH-S_ATP"/>
    <property type="match status" value="1"/>
</dbReference>
<dbReference type="GO" id="GO:0046872">
    <property type="term" value="F:metal ion binding"/>
    <property type="evidence" value="ECO:0007669"/>
    <property type="project" value="UniProtKB-KW"/>
</dbReference>
<evidence type="ECO:0000313" key="12">
    <source>
        <dbReference type="EMBL" id="TCN44928.1"/>
    </source>
</evidence>
<dbReference type="GO" id="GO:0004363">
    <property type="term" value="F:glutathione synthase activity"/>
    <property type="evidence" value="ECO:0007669"/>
    <property type="project" value="UniProtKB-UniRule"/>
</dbReference>
<dbReference type="AlphaFoldDB" id="A0A4R2CU23"/>
<keyword evidence="7 10" id="KW-0067">ATP-binding</keyword>
<dbReference type="Pfam" id="PF02951">
    <property type="entry name" value="GSH-S_N"/>
    <property type="match status" value="1"/>
</dbReference>
<evidence type="ECO:0000256" key="3">
    <source>
        <dbReference type="ARBA" id="ARBA00022598"/>
    </source>
</evidence>
<dbReference type="SUPFAM" id="SSF56059">
    <property type="entry name" value="Glutathione synthetase ATP-binding domain-like"/>
    <property type="match status" value="1"/>
</dbReference>
<comment type="catalytic activity">
    <reaction evidence="10">
        <text>gamma-L-glutamyl-L-cysteine + glycine + ATP = glutathione + ADP + phosphate + H(+)</text>
        <dbReference type="Rhea" id="RHEA:13557"/>
        <dbReference type="ChEBI" id="CHEBI:15378"/>
        <dbReference type="ChEBI" id="CHEBI:30616"/>
        <dbReference type="ChEBI" id="CHEBI:43474"/>
        <dbReference type="ChEBI" id="CHEBI:57305"/>
        <dbReference type="ChEBI" id="CHEBI:57925"/>
        <dbReference type="ChEBI" id="CHEBI:58173"/>
        <dbReference type="ChEBI" id="CHEBI:456216"/>
        <dbReference type="EC" id="6.3.2.3"/>
    </reaction>
</comment>
<keyword evidence="13" id="KW-1185">Reference proteome</keyword>
<keyword evidence="3 10" id="KW-0436">Ligase</keyword>
<keyword evidence="9" id="KW-0464">Manganese</keyword>
<evidence type="ECO:0000256" key="4">
    <source>
        <dbReference type="ARBA" id="ARBA00022684"/>
    </source>
</evidence>
<dbReference type="UniPathway" id="UPA00142">
    <property type="reaction ID" value="UER00210"/>
</dbReference>
<dbReference type="PROSITE" id="PS50975">
    <property type="entry name" value="ATP_GRASP"/>
    <property type="match status" value="1"/>
</dbReference>